<evidence type="ECO:0000313" key="4">
    <source>
        <dbReference type="EMBL" id="MDA0567872.1"/>
    </source>
</evidence>
<protein>
    <submittedName>
        <fullName evidence="4">MerR family transcriptional regulator</fullName>
    </submittedName>
</protein>
<keyword evidence="1" id="KW-0238">DNA-binding</keyword>
<dbReference type="Gene3D" id="1.10.1660.10">
    <property type="match status" value="1"/>
</dbReference>
<gene>
    <name evidence="4" type="ORF">LG943_26650</name>
</gene>
<dbReference type="SMART" id="SM00422">
    <property type="entry name" value="HTH_MERR"/>
    <property type="match status" value="1"/>
</dbReference>
<evidence type="ECO:0000256" key="2">
    <source>
        <dbReference type="SAM" id="Coils"/>
    </source>
</evidence>
<dbReference type="PRINTS" id="PR00040">
    <property type="entry name" value="HTHMERR"/>
</dbReference>
<comment type="caution">
    <text evidence="4">The sequence shown here is derived from an EMBL/GenBank/DDBJ whole genome shotgun (WGS) entry which is preliminary data.</text>
</comment>
<dbReference type="GO" id="GO:0003700">
    <property type="term" value="F:DNA-binding transcription factor activity"/>
    <property type="evidence" value="ECO:0007669"/>
    <property type="project" value="InterPro"/>
</dbReference>
<dbReference type="PANTHER" id="PTHR30204:SF98">
    <property type="entry name" value="HTH-TYPE TRANSCRIPTIONAL REGULATOR ADHR"/>
    <property type="match status" value="1"/>
</dbReference>
<proteinExistence type="predicted"/>
<dbReference type="InterPro" id="IPR000551">
    <property type="entry name" value="MerR-type_HTH_dom"/>
</dbReference>
<dbReference type="EMBL" id="JAJAQC010000085">
    <property type="protein sequence ID" value="MDA0567872.1"/>
    <property type="molecule type" value="Genomic_DNA"/>
</dbReference>
<name>A0A9X3NR77_9ACTN</name>
<dbReference type="GO" id="GO:0003677">
    <property type="term" value="F:DNA binding"/>
    <property type="evidence" value="ECO:0007669"/>
    <property type="project" value="UniProtKB-KW"/>
</dbReference>
<dbReference type="SUPFAM" id="SSF46955">
    <property type="entry name" value="Putative DNA-binding domain"/>
    <property type="match status" value="1"/>
</dbReference>
<evidence type="ECO:0000256" key="1">
    <source>
        <dbReference type="ARBA" id="ARBA00023125"/>
    </source>
</evidence>
<keyword evidence="2" id="KW-0175">Coiled coil</keyword>
<dbReference type="InterPro" id="IPR047057">
    <property type="entry name" value="MerR_fam"/>
</dbReference>
<dbReference type="Pfam" id="PF13411">
    <property type="entry name" value="MerR_1"/>
    <property type="match status" value="1"/>
</dbReference>
<dbReference type="PANTHER" id="PTHR30204">
    <property type="entry name" value="REDOX-CYCLING DRUG-SENSING TRANSCRIPTIONAL ACTIVATOR SOXR"/>
    <property type="match status" value="1"/>
</dbReference>
<keyword evidence="5" id="KW-1185">Reference proteome</keyword>
<dbReference type="Proteomes" id="UP001140076">
    <property type="component" value="Unassembled WGS sequence"/>
</dbReference>
<dbReference type="RefSeq" id="WP_270075108.1">
    <property type="nucleotide sequence ID" value="NZ_JAJAQC010000085.1"/>
</dbReference>
<accession>A0A9X3NR77</accession>
<dbReference type="PROSITE" id="PS50937">
    <property type="entry name" value="HTH_MERR_2"/>
    <property type="match status" value="1"/>
</dbReference>
<feature type="domain" description="HTH merR-type" evidence="3">
    <location>
        <begin position="8"/>
        <end position="77"/>
    </location>
</feature>
<feature type="coiled-coil region" evidence="2">
    <location>
        <begin position="89"/>
        <end position="116"/>
    </location>
</feature>
<organism evidence="4 5">
    <name type="scientific">Streptomonospora mangrovi</name>
    <dbReference type="NCBI Taxonomy" id="2883123"/>
    <lineage>
        <taxon>Bacteria</taxon>
        <taxon>Bacillati</taxon>
        <taxon>Actinomycetota</taxon>
        <taxon>Actinomycetes</taxon>
        <taxon>Streptosporangiales</taxon>
        <taxon>Nocardiopsidaceae</taxon>
        <taxon>Streptomonospora</taxon>
    </lineage>
</organism>
<dbReference type="InterPro" id="IPR009061">
    <property type="entry name" value="DNA-bd_dom_put_sf"/>
</dbReference>
<dbReference type="PROSITE" id="PS00552">
    <property type="entry name" value="HTH_MERR_1"/>
    <property type="match status" value="1"/>
</dbReference>
<reference evidence="4" key="1">
    <citation type="submission" date="2021-10" db="EMBL/GenBank/DDBJ databases">
        <title>Streptomonospora sp. nov., isolated from mangrove soil.</title>
        <authorList>
            <person name="Chen X."/>
            <person name="Ge X."/>
            <person name="Liu W."/>
        </authorList>
    </citation>
    <scope>NUCLEOTIDE SEQUENCE</scope>
    <source>
        <strain evidence="4">S1-112</strain>
    </source>
</reference>
<evidence type="ECO:0000313" key="5">
    <source>
        <dbReference type="Proteomes" id="UP001140076"/>
    </source>
</evidence>
<dbReference type="AlphaFoldDB" id="A0A9X3NR77"/>
<sequence>MSTTTTGPLTISAAAERVGLSADTLRYYERIGLLDPVPRTAAGQRLYGEPEMARLEMVMRLRGTGMPLHAMVEYTRLVREGDTAVAPRRAMLADQRARLLERMEELAATLRYLDRKIETYDTRLAALETG</sequence>
<evidence type="ECO:0000259" key="3">
    <source>
        <dbReference type="PROSITE" id="PS50937"/>
    </source>
</evidence>
<dbReference type="CDD" id="cd01109">
    <property type="entry name" value="HTH_YyaN"/>
    <property type="match status" value="1"/>
</dbReference>